<sequence>MSFEDGGFEDSVGFNPDDADYSDPDGDGFDVEESLEAKEQKLKELLENFDVPPTRLENKDWKWMNRNLGIKLENRENSDYEEVVGLLKEILGDEFIDEVM</sequence>
<dbReference type="AlphaFoldDB" id="A0A1G2HIR4"/>
<dbReference type="STRING" id="1802165.A3F94_01085"/>
<evidence type="ECO:0000313" key="3">
    <source>
        <dbReference type="Proteomes" id="UP000176770"/>
    </source>
</evidence>
<comment type="caution">
    <text evidence="2">The sequence shown here is derived from an EMBL/GenBank/DDBJ whole genome shotgun (WGS) entry which is preliminary data.</text>
</comment>
<feature type="compositionally biased region" description="Acidic residues" evidence="1">
    <location>
        <begin position="17"/>
        <end position="30"/>
    </location>
</feature>
<organism evidence="2 3">
    <name type="scientific">Candidatus Spechtbacteria bacterium RIFCSPLOWO2_12_FULL_38_22</name>
    <dbReference type="NCBI Taxonomy" id="1802165"/>
    <lineage>
        <taxon>Bacteria</taxon>
        <taxon>Candidatus Spechtiibacteriota</taxon>
    </lineage>
</organism>
<dbReference type="Proteomes" id="UP000176770">
    <property type="component" value="Unassembled WGS sequence"/>
</dbReference>
<reference evidence="2 3" key="1">
    <citation type="journal article" date="2016" name="Nat. Commun.">
        <title>Thousands of microbial genomes shed light on interconnected biogeochemical processes in an aquifer system.</title>
        <authorList>
            <person name="Anantharaman K."/>
            <person name="Brown C.T."/>
            <person name="Hug L.A."/>
            <person name="Sharon I."/>
            <person name="Castelle C.J."/>
            <person name="Probst A.J."/>
            <person name="Thomas B.C."/>
            <person name="Singh A."/>
            <person name="Wilkins M.J."/>
            <person name="Karaoz U."/>
            <person name="Brodie E.L."/>
            <person name="Williams K.H."/>
            <person name="Hubbard S.S."/>
            <person name="Banfield J.F."/>
        </authorList>
    </citation>
    <scope>NUCLEOTIDE SEQUENCE [LARGE SCALE GENOMIC DNA]</scope>
</reference>
<proteinExistence type="predicted"/>
<gene>
    <name evidence="2" type="ORF">A3F94_01085</name>
</gene>
<evidence type="ECO:0000313" key="2">
    <source>
        <dbReference type="EMBL" id="OGZ62160.1"/>
    </source>
</evidence>
<protein>
    <submittedName>
        <fullName evidence="2">Uncharacterized protein</fullName>
    </submittedName>
</protein>
<feature type="region of interest" description="Disordered" evidence="1">
    <location>
        <begin position="1"/>
        <end position="30"/>
    </location>
</feature>
<name>A0A1G2HIR4_9BACT</name>
<accession>A0A1G2HIR4</accession>
<dbReference type="EMBL" id="MHOK01000006">
    <property type="protein sequence ID" value="OGZ62160.1"/>
    <property type="molecule type" value="Genomic_DNA"/>
</dbReference>
<evidence type="ECO:0000256" key="1">
    <source>
        <dbReference type="SAM" id="MobiDB-lite"/>
    </source>
</evidence>